<proteinExistence type="predicted"/>
<dbReference type="PANTHER" id="PTHR43817:SF1">
    <property type="entry name" value="HYDROLASE, FAMILY 43, PUTATIVE (AFU_ORTHOLOGUE AFUA_3G01660)-RELATED"/>
    <property type="match status" value="1"/>
</dbReference>
<dbReference type="NCBIfam" id="NF045579">
    <property type="entry name" value="rhamnoside_JR"/>
    <property type="match status" value="1"/>
</dbReference>
<name>A0ABM9AXY2_9BACT</name>
<keyword evidence="2" id="KW-0378">Hydrolase</keyword>
<protein>
    <recommendedName>
        <fullName evidence="5">Glycoside hydrolase</fullName>
    </recommendedName>
</protein>
<dbReference type="InterPro" id="IPR008979">
    <property type="entry name" value="Galactose-bd-like_sf"/>
</dbReference>
<organism evidence="3 4">
    <name type="scientific">Neolewinella maritima</name>
    <dbReference type="NCBI Taxonomy" id="1383882"/>
    <lineage>
        <taxon>Bacteria</taxon>
        <taxon>Pseudomonadati</taxon>
        <taxon>Bacteroidota</taxon>
        <taxon>Saprospiria</taxon>
        <taxon>Saprospirales</taxon>
        <taxon>Lewinellaceae</taxon>
        <taxon>Neolewinella</taxon>
    </lineage>
</organism>
<evidence type="ECO:0000313" key="4">
    <source>
        <dbReference type="Proteomes" id="UP000837803"/>
    </source>
</evidence>
<dbReference type="Proteomes" id="UP000837803">
    <property type="component" value="Unassembled WGS sequence"/>
</dbReference>
<accession>A0ABM9AXY2</accession>
<reference evidence="3" key="1">
    <citation type="submission" date="2021-12" db="EMBL/GenBank/DDBJ databases">
        <authorList>
            <person name="Rodrigo-Torres L."/>
            <person name="Arahal R. D."/>
            <person name="Lucena T."/>
        </authorList>
    </citation>
    <scope>NUCLEOTIDE SEQUENCE</scope>
    <source>
        <strain evidence="3">CECT 8419</strain>
    </source>
</reference>
<evidence type="ECO:0008006" key="5">
    <source>
        <dbReference type="Google" id="ProtNLM"/>
    </source>
</evidence>
<evidence type="ECO:0000256" key="2">
    <source>
        <dbReference type="ARBA" id="ARBA00022801"/>
    </source>
</evidence>
<dbReference type="EMBL" id="CAKLPZ010000001">
    <property type="protein sequence ID" value="CAH0999395.1"/>
    <property type="molecule type" value="Genomic_DNA"/>
</dbReference>
<evidence type="ECO:0000256" key="1">
    <source>
        <dbReference type="ARBA" id="ARBA00022729"/>
    </source>
</evidence>
<evidence type="ECO:0000313" key="3">
    <source>
        <dbReference type="EMBL" id="CAH0999395.1"/>
    </source>
</evidence>
<dbReference type="SUPFAM" id="SSF49785">
    <property type="entry name" value="Galactose-binding domain-like"/>
    <property type="match status" value="1"/>
</dbReference>
<dbReference type="Pfam" id="PF17132">
    <property type="entry name" value="Glyco_hydro_106"/>
    <property type="match status" value="1"/>
</dbReference>
<dbReference type="PANTHER" id="PTHR43817">
    <property type="entry name" value="GLYCOSYL HYDROLASE"/>
    <property type="match status" value="1"/>
</dbReference>
<keyword evidence="4" id="KW-1185">Reference proteome</keyword>
<dbReference type="Gene3D" id="2.60.120.260">
    <property type="entry name" value="Galactose-binding domain-like"/>
    <property type="match status" value="1"/>
</dbReference>
<gene>
    <name evidence="3" type="ORF">LEM8419_00693</name>
</gene>
<sequence length="1122" mass="124690">MKYTIVIALLCMLTCVRQPDGKVATSAVTVPPRPLTELERKFINPPAAARPRTWYHVMSGNMSKAGITKDLESMAEVGIGGLLLFNVTQGIPLGTVTYDSPEHHDILTHAAAEAERLGLTFGVHNCDGWSSSGGPWVTPEQSMKMVVYRDTVVGGGQVELQLPQPTIREGFYRDIATIAYPALRTEYRDRYNQATVTASDPAVDLATVANGRIDAEITLPGAKRDSSWVQFSYPIAKSVRSARAVFADRHITATLYTSRDGWTFVPVRPLMKVRTGKGEWAVNDHFAAVSSRFFRIVFDGEVTIRDAELTSNYYYQNPLGRLAIARTEDADLGPIGTPRPDQVIDPATILVLTDQVVDGTLTTTLPPGDWTVMRFGYTSTGAFNNPASEEGRGLEVDKLSRPAFKLHYDNFVKQVIDEARPVAPIAMQYLEIDSYEMGGQNWTEGFAEGFRERYGYELIDYLPLLAGRFVGSAATTEAVLEDYRRQISDLMTENYFGYFAELCAADGMQAYIEPYGFGPLNDLAVGGKADIPMGEFWMNRPITQVRSAVSAAHIYGKPVISAESFTSTPQINWKGNPAMAKTSGDAGWAQGINEFMFHRFVHQSNTHVTPGLTMNRWGFHFDRTQTWWTNAGADWFRYIARGSYLLRQGVPVADLLVFVGDGAPNSTFDRDDFTPAIPRSINYDCINAEVLIDRIKIVGNELVLPEGTTYRMLALQNSDRLTLPTLRRLAAIARAGVPVYGSAPTRLIGYGHDTLARQEFAELAEALGDLLQPYNWAQATPDATFAGRDDIDYVHRRTEVGEDIYFFYNADSTATTYDVTFRNTGKLPERWNPLDGSRQEVGRYRRSESITEVRLPLQAGESVFVVFRRSDSLAVSVLPGTRVPADEALRYYRGYDGKLYVNIEQSGTYSHELSDSSRVTSTVEVPAALPVDGPWRVTFDAAGGYGGTLQFPQLTDWKNHAIDSIRYFSGTAIYTMQIDVPRDRLDPDLRVILDLGEVRNVAEVSINGKSLGVSWMPPFERDVTDYLTAGTNTLSVAVTNLWANRLIGEERYPDDAWPGLDGYRPTTSMPAWFTNNAPRPAGPRTTFTTGQFYDADDPLEPSGLLGPVRLRFQWVLPLTTDR</sequence>
<keyword evidence="1" id="KW-0732">Signal</keyword>
<comment type="caution">
    <text evidence="3">The sequence shown here is derived from an EMBL/GenBank/DDBJ whole genome shotgun (WGS) entry which is preliminary data.</text>
</comment>
<dbReference type="RefSeq" id="WP_238749580.1">
    <property type="nucleotide sequence ID" value="NZ_CAKLPZ010000001.1"/>
</dbReference>